<evidence type="ECO:0000256" key="3">
    <source>
        <dbReference type="ARBA" id="ARBA00022603"/>
    </source>
</evidence>
<evidence type="ECO:0000256" key="7">
    <source>
        <dbReference type="RuleBase" id="RU361257"/>
    </source>
</evidence>
<dbReference type="PRINTS" id="PR00505">
    <property type="entry name" value="D12N6MTFRASE"/>
</dbReference>
<sequence>MRFIGCKTNLLSEISRVIQENCDNTDKVFCDIFSGTGAVSRFFKPKYKIISNDMMYFSHILTAATIEINQMPEFKRLKEEGITDPLNFLEIAPVKASDYGYVTETFSPVGKAGRMYFNEENAERIDFIRDTIELWKQRGWINQSEYKYLLACLIEGIPFVSNITGTYGAYLKKWDKRALKHFELQRLEIYDNKQRNICYNEDANDLIRKISGDILYIDPPYNERQYLPNYHVLETIAKNDKPNVYGVTGIRDYSGQKSKYCMKAQVYDAFKDLLSNADFKHIIISYSDDGLLMQEQIVELLKSTCIANTVKVYKIGYNRYKSKIQTEHEQHFEYLFYARKKESVNTGEPAAVPKSTIVTGKKKYIKSPMNYIGGKYKLLPQLIELFPKAIDTFVDLFAGSFTVTANVKANNYICNDINYKVVEMVRTLCYADIEVVLARIHAKIKEYGLSKTNAEGYKRFREFYNLNSNPIDLFTLSCFSFNYQFRFNNQLEYNNPFGRNRSQYSAVTEKNLITFVEEMKQRQIEFYSRDFRLLSTDRLGSNDFIYCDPPYLITTGSYNDGNRGFKDWKEQEENDLLEWLNKANSQGAKFALSNMFSHLGKNNEILIEWAKKYNVHYIDSDYSNCNYQLKDKTNSNSVEVLITNY</sequence>
<keyword evidence="3 7" id="KW-0489">Methyltransferase</keyword>
<name>A0A9D1F0D9_9BACT</name>
<dbReference type="EMBL" id="DVIU01000231">
    <property type="protein sequence ID" value="HIS37256.1"/>
    <property type="molecule type" value="Genomic_DNA"/>
</dbReference>
<comment type="catalytic activity">
    <reaction evidence="6 7">
        <text>a 2'-deoxyadenosine in DNA + S-adenosyl-L-methionine = an N(6)-methyl-2'-deoxyadenosine in DNA + S-adenosyl-L-homocysteine + H(+)</text>
        <dbReference type="Rhea" id="RHEA:15197"/>
        <dbReference type="Rhea" id="RHEA-COMP:12418"/>
        <dbReference type="Rhea" id="RHEA-COMP:12419"/>
        <dbReference type="ChEBI" id="CHEBI:15378"/>
        <dbReference type="ChEBI" id="CHEBI:57856"/>
        <dbReference type="ChEBI" id="CHEBI:59789"/>
        <dbReference type="ChEBI" id="CHEBI:90615"/>
        <dbReference type="ChEBI" id="CHEBI:90616"/>
        <dbReference type="EC" id="2.1.1.72"/>
    </reaction>
</comment>
<dbReference type="PANTHER" id="PTHR30481:SF3">
    <property type="entry name" value="DNA ADENINE METHYLASE"/>
    <property type="match status" value="1"/>
</dbReference>
<gene>
    <name evidence="8" type="ORF">IAC10_11625</name>
</gene>
<dbReference type="GO" id="GO:0009007">
    <property type="term" value="F:site-specific DNA-methyltransferase (adenine-specific) activity"/>
    <property type="evidence" value="ECO:0007669"/>
    <property type="project" value="UniProtKB-UniRule"/>
</dbReference>
<comment type="caution">
    <text evidence="8">The sequence shown here is derived from an EMBL/GenBank/DDBJ whole genome shotgun (WGS) entry which is preliminary data.</text>
</comment>
<dbReference type="InterPro" id="IPR002052">
    <property type="entry name" value="DNA_methylase_N6_adenine_CS"/>
</dbReference>
<dbReference type="Gene3D" id="1.10.1020.10">
    <property type="entry name" value="Adenine-specific Methyltransferase, Domain 2"/>
    <property type="match status" value="1"/>
</dbReference>
<organism evidence="8 9">
    <name type="scientific">Candidatus Scatousia excrementigallinarum</name>
    <dbReference type="NCBI Taxonomy" id="2840935"/>
    <lineage>
        <taxon>Bacteria</taxon>
        <taxon>Candidatus Scatousia</taxon>
    </lineage>
</organism>
<protein>
    <recommendedName>
        <fullName evidence="2 7">Site-specific DNA-methyltransferase (adenine-specific)</fullName>
        <ecNumber evidence="2 7">2.1.1.72</ecNumber>
    </recommendedName>
</protein>
<dbReference type="GO" id="GO:0009307">
    <property type="term" value="P:DNA restriction-modification system"/>
    <property type="evidence" value="ECO:0007669"/>
    <property type="project" value="InterPro"/>
</dbReference>
<dbReference type="Gene3D" id="3.40.50.150">
    <property type="entry name" value="Vaccinia Virus protein VP39"/>
    <property type="match status" value="1"/>
</dbReference>
<evidence type="ECO:0000256" key="2">
    <source>
        <dbReference type="ARBA" id="ARBA00011900"/>
    </source>
</evidence>
<comment type="similarity">
    <text evidence="1 7">Belongs to the N(4)/N(6)-methyltransferase family.</text>
</comment>
<dbReference type="PIRSF" id="PIRSF036638">
    <property type="entry name" value="M_m6A_StsI"/>
    <property type="match status" value="1"/>
</dbReference>
<reference evidence="8" key="2">
    <citation type="journal article" date="2021" name="PeerJ">
        <title>Extensive microbial diversity within the chicken gut microbiome revealed by metagenomics and culture.</title>
        <authorList>
            <person name="Gilroy R."/>
            <person name="Ravi A."/>
            <person name="Getino M."/>
            <person name="Pursley I."/>
            <person name="Horton D.L."/>
            <person name="Alikhan N.F."/>
            <person name="Baker D."/>
            <person name="Gharbi K."/>
            <person name="Hall N."/>
            <person name="Watson M."/>
            <person name="Adriaenssens E.M."/>
            <person name="Foster-Nyarko E."/>
            <person name="Jarju S."/>
            <person name="Secka A."/>
            <person name="Antonio M."/>
            <person name="Oren A."/>
            <person name="Chaudhuri R.R."/>
            <person name="La Ragione R."/>
            <person name="Hildebrand F."/>
            <person name="Pallen M.J."/>
        </authorList>
    </citation>
    <scope>NUCLEOTIDE SEQUENCE</scope>
    <source>
        <strain evidence="8">6276</strain>
    </source>
</reference>
<reference evidence="8" key="1">
    <citation type="submission" date="2020-10" db="EMBL/GenBank/DDBJ databases">
        <authorList>
            <person name="Gilroy R."/>
        </authorList>
    </citation>
    <scope>NUCLEOTIDE SEQUENCE</scope>
    <source>
        <strain evidence="8">6276</strain>
    </source>
</reference>
<dbReference type="InterPro" id="IPR012186">
    <property type="entry name" value="Ade-mod_methylase_MStsI"/>
</dbReference>
<dbReference type="AlphaFoldDB" id="A0A9D1F0D9"/>
<dbReference type="EC" id="2.1.1.72" evidence="2 7"/>
<dbReference type="SUPFAM" id="SSF53335">
    <property type="entry name" value="S-adenosyl-L-methionine-dependent methyltransferases"/>
    <property type="match status" value="2"/>
</dbReference>
<keyword evidence="4 7" id="KW-0808">Transferase</keyword>
<dbReference type="InterPro" id="IPR029063">
    <property type="entry name" value="SAM-dependent_MTases_sf"/>
</dbReference>
<dbReference type="InterPro" id="IPR012327">
    <property type="entry name" value="MeTrfase_D12"/>
</dbReference>
<proteinExistence type="inferred from homology"/>
<accession>A0A9D1F0D9</accession>
<dbReference type="InterPro" id="IPR023095">
    <property type="entry name" value="Ade_MeTrfase_dom_2"/>
</dbReference>
<dbReference type="Pfam" id="PF02086">
    <property type="entry name" value="MethyltransfD12"/>
    <property type="match status" value="2"/>
</dbReference>
<evidence type="ECO:0000313" key="9">
    <source>
        <dbReference type="Proteomes" id="UP000823928"/>
    </source>
</evidence>
<dbReference type="NCBIfam" id="TIGR00571">
    <property type="entry name" value="dam"/>
    <property type="match status" value="1"/>
</dbReference>
<dbReference type="PANTHER" id="PTHR30481">
    <property type="entry name" value="DNA ADENINE METHYLASE"/>
    <property type="match status" value="1"/>
</dbReference>
<evidence type="ECO:0000313" key="8">
    <source>
        <dbReference type="EMBL" id="HIS37256.1"/>
    </source>
</evidence>
<dbReference type="GO" id="GO:0043565">
    <property type="term" value="F:sequence-specific DNA binding"/>
    <property type="evidence" value="ECO:0007669"/>
    <property type="project" value="TreeGrafter"/>
</dbReference>
<evidence type="ECO:0000256" key="6">
    <source>
        <dbReference type="ARBA" id="ARBA00047942"/>
    </source>
</evidence>
<dbReference type="GO" id="GO:0006298">
    <property type="term" value="P:mismatch repair"/>
    <property type="evidence" value="ECO:0007669"/>
    <property type="project" value="TreeGrafter"/>
</dbReference>
<evidence type="ECO:0000256" key="4">
    <source>
        <dbReference type="ARBA" id="ARBA00022679"/>
    </source>
</evidence>
<evidence type="ECO:0000256" key="1">
    <source>
        <dbReference type="ARBA" id="ARBA00006594"/>
    </source>
</evidence>
<dbReference type="Proteomes" id="UP000823928">
    <property type="component" value="Unassembled WGS sequence"/>
</dbReference>
<evidence type="ECO:0000256" key="5">
    <source>
        <dbReference type="ARBA" id="ARBA00022691"/>
    </source>
</evidence>
<keyword evidence="5 7" id="KW-0949">S-adenosyl-L-methionine</keyword>
<dbReference type="GO" id="GO:1904047">
    <property type="term" value="F:S-adenosyl-L-methionine binding"/>
    <property type="evidence" value="ECO:0007669"/>
    <property type="project" value="TreeGrafter"/>
</dbReference>
<dbReference type="PROSITE" id="PS00092">
    <property type="entry name" value="N6_MTASE"/>
    <property type="match status" value="2"/>
</dbReference>
<dbReference type="GO" id="GO:0032259">
    <property type="term" value="P:methylation"/>
    <property type="evidence" value="ECO:0007669"/>
    <property type="project" value="UniProtKB-KW"/>
</dbReference>